<evidence type="ECO:0000313" key="2">
    <source>
        <dbReference type="EMBL" id="GLB42456.1"/>
    </source>
</evidence>
<feature type="region of interest" description="Disordered" evidence="1">
    <location>
        <begin position="606"/>
        <end position="646"/>
    </location>
</feature>
<feature type="compositionally biased region" description="Polar residues" evidence="1">
    <location>
        <begin position="542"/>
        <end position="555"/>
    </location>
</feature>
<reference evidence="2" key="1">
    <citation type="submission" date="2022-07" db="EMBL/GenBank/DDBJ databases">
        <title>The genome of Lyophyllum shimeji provides insight into the initial evolution of ectomycorrhizal fungal genome.</title>
        <authorList>
            <person name="Kobayashi Y."/>
            <person name="Shibata T."/>
            <person name="Hirakawa H."/>
            <person name="Shigenobu S."/>
            <person name="Nishiyama T."/>
            <person name="Yamada A."/>
            <person name="Hasebe M."/>
            <person name="Kawaguchi M."/>
        </authorList>
    </citation>
    <scope>NUCLEOTIDE SEQUENCE</scope>
    <source>
        <strain evidence="2">AT787</strain>
    </source>
</reference>
<feature type="region of interest" description="Disordered" evidence="1">
    <location>
        <begin position="1"/>
        <end position="80"/>
    </location>
</feature>
<feature type="compositionally biased region" description="Low complexity" evidence="1">
    <location>
        <begin position="1105"/>
        <end position="1115"/>
    </location>
</feature>
<feature type="compositionally biased region" description="Polar residues" evidence="1">
    <location>
        <begin position="1274"/>
        <end position="1305"/>
    </location>
</feature>
<feature type="compositionally biased region" description="Polar residues" evidence="1">
    <location>
        <begin position="271"/>
        <end position="280"/>
    </location>
</feature>
<name>A0A9P3PVJ6_LYOSH</name>
<feature type="compositionally biased region" description="Basic residues" evidence="1">
    <location>
        <begin position="620"/>
        <end position="630"/>
    </location>
</feature>
<feature type="compositionally biased region" description="Basic and acidic residues" evidence="1">
    <location>
        <begin position="1016"/>
        <end position="1026"/>
    </location>
</feature>
<feature type="compositionally biased region" description="Polar residues" evidence="1">
    <location>
        <begin position="610"/>
        <end position="619"/>
    </location>
</feature>
<feature type="region of interest" description="Disordered" evidence="1">
    <location>
        <begin position="101"/>
        <end position="168"/>
    </location>
</feature>
<protein>
    <submittedName>
        <fullName evidence="2">Uncharacterized protein</fullName>
    </submittedName>
</protein>
<comment type="caution">
    <text evidence="2">The sequence shown here is derived from an EMBL/GenBank/DDBJ whole genome shotgun (WGS) entry which is preliminary data.</text>
</comment>
<feature type="compositionally biased region" description="Polar residues" evidence="1">
    <location>
        <begin position="134"/>
        <end position="144"/>
    </location>
</feature>
<feature type="region of interest" description="Disordered" evidence="1">
    <location>
        <begin position="213"/>
        <end position="284"/>
    </location>
</feature>
<feature type="region of interest" description="Disordered" evidence="1">
    <location>
        <begin position="1172"/>
        <end position="1370"/>
    </location>
</feature>
<feature type="region of interest" description="Disordered" evidence="1">
    <location>
        <begin position="673"/>
        <end position="714"/>
    </location>
</feature>
<feature type="region of interest" description="Disordered" evidence="1">
    <location>
        <begin position="1144"/>
        <end position="1163"/>
    </location>
</feature>
<feature type="compositionally biased region" description="Polar residues" evidence="1">
    <location>
        <begin position="1176"/>
        <end position="1188"/>
    </location>
</feature>
<evidence type="ECO:0000313" key="3">
    <source>
        <dbReference type="Proteomes" id="UP001063166"/>
    </source>
</evidence>
<feature type="region of interest" description="Disordered" evidence="1">
    <location>
        <begin position="529"/>
        <end position="582"/>
    </location>
</feature>
<feature type="compositionally biased region" description="Polar residues" evidence="1">
    <location>
        <begin position="1332"/>
        <end position="1352"/>
    </location>
</feature>
<feature type="region of interest" description="Disordered" evidence="1">
    <location>
        <begin position="1056"/>
        <end position="1077"/>
    </location>
</feature>
<feature type="compositionally biased region" description="Polar residues" evidence="1">
    <location>
        <begin position="153"/>
        <end position="166"/>
    </location>
</feature>
<dbReference type="OrthoDB" id="3228777at2759"/>
<feature type="compositionally biased region" description="Basic and acidic residues" evidence="1">
    <location>
        <begin position="55"/>
        <end position="69"/>
    </location>
</feature>
<feature type="compositionally biased region" description="Basic and acidic residues" evidence="1">
    <location>
        <begin position="120"/>
        <end position="133"/>
    </location>
</feature>
<accession>A0A9P3PVJ6</accession>
<dbReference type="Proteomes" id="UP001063166">
    <property type="component" value="Unassembled WGS sequence"/>
</dbReference>
<feature type="compositionally biased region" description="Low complexity" evidence="1">
    <location>
        <begin position="12"/>
        <end position="34"/>
    </location>
</feature>
<feature type="compositionally biased region" description="Low complexity" evidence="1">
    <location>
        <begin position="327"/>
        <end position="337"/>
    </location>
</feature>
<dbReference type="EMBL" id="BRPK01000011">
    <property type="protein sequence ID" value="GLB42456.1"/>
    <property type="molecule type" value="Genomic_DNA"/>
</dbReference>
<feature type="compositionally biased region" description="Polar residues" evidence="1">
    <location>
        <begin position="1145"/>
        <end position="1154"/>
    </location>
</feature>
<feature type="compositionally biased region" description="Low complexity" evidence="1">
    <location>
        <begin position="1056"/>
        <end position="1074"/>
    </location>
</feature>
<keyword evidence="3" id="KW-1185">Reference proteome</keyword>
<feature type="region of interest" description="Disordered" evidence="1">
    <location>
        <begin position="1096"/>
        <end position="1124"/>
    </location>
</feature>
<feature type="compositionally biased region" description="Low complexity" evidence="1">
    <location>
        <begin position="677"/>
        <end position="698"/>
    </location>
</feature>
<gene>
    <name evidence="2" type="ORF">LshimejAT787_1104710</name>
</gene>
<feature type="region of interest" description="Disordered" evidence="1">
    <location>
        <begin position="833"/>
        <end position="892"/>
    </location>
</feature>
<feature type="compositionally biased region" description="Polar residues" evidence="1">
    <location>
        <begin position="316"/>
        <end position="325"/>
    </location>
</feature>
<organism evidence="2 3">
    <name type="scientific">Lyophyllum shimeji</name>
    <name type="common">Hon-shimeji</name>
    <name type="synonym">Tricholoma shimeji</name>
    <dbReference type="NCBI Taxonomy" id="47721"/>
    <lineage>
        <taxon>Eukaryota</taxon>
        <taxon>Fungi</taxon>
        <taxon>Dikarya</taxon>
        <taxon>Basidiomycota</taxon>
        <taxon>Agaricomycotina</taxon>
        <taxon>Agaricomycetes</taxon>
        <taxon>Agaricomycetidae</taxon>
        <taxon>Agaricales</taxon>
        <taxon>Tricholomatineae</taxon>
        <taxon>Lyophyllaceae</taxon>
        <taxon>Lyophyllum</taxon>
    </lineage>
</organism>
<proteinExistence type="predicted"/>
<feature type="compositionally biased region" description="Low complexity" evidence="1">
    <location>
        <begin position="257"/>
        <end position="268"/>
    </location>
</feature>
<sequence>MATTTQNPPPLSRFSRLGLGLGLKSSSASQSRARGNQKQGAEDEWYIPYSGSYEPPREQFRRQKERDSWGDPVDGEDDVDDDTVMASVELHKRYVVRSNTQAGEGRWNGGGDNQKATLGGDRHSLKLGQRDRAQSSFSGRTVSSGVVDPTRASVASQRRSTVSSAQRPRVPSYINLDAAAGVGASPVPLTHKRNSSREGNRVSFAGLFTFAGQPRGKLPADGGTKGLFSRKLSRSGRPATGIGSGIGPTNPSHRRSSSTGSNSVLGRSKTLHGSSRNGAETTDHDDYYSSYYFSSWASQSPSTTNPPAQAAHPDQSGLSTTQRALKTSPSSTPSSSSRHPYAYAFPTSHADGPQTAPLLTSNFRDNPPPSGSLNVDPRRLTFNQPPLPMQNPASANVAQSKSSFAFPFQKSLMRLKNSASTPDLRLRPNPSANISLNAVNAVASKAAPTIKSKDRWLSPETWCDALLFPRPRLKIKHDFSNGGSGRTVSPPESPVQRGLDEPPSANGVVERGIASRVLAHSRSLIDLNKTTGDAAVDERPINSRTGPEPSSTQTRLAPPSNGIPPPIRTDRPPRPKSWALDDLALPSPVPSLAWVLEEGEKLQSERKQWQEQATQSFQNKRTRSVSRSRSKSLTQKGRKPDDTRPSNIDFLAARACLGNQLLTPVIAPPKLPDTQIGSLGSKSSHSHSNSLVKTLTKSSKSHSRGHSRADSWGRSAFKTAKTAAGGLVGTGSAGLSPSYAPDNGLESILRGGGTKIIRLADPALGVPSDNEPLTSISPTPSGSEISDARIGIALSTPPLVDSSVDLDAMRLPSHPYAQGGMYSYSKYVPAPQPEKHVVAGPSKRNSPTQDDAEPRLLEAQPLQAPTRHHEPRPSVPYHPYAHHASSSESYDADDRLVARPREDSDIPSPAKMWAQLSPGFVREILPGDIQYSPFMSENGDVSNRNSRVIYDTFGVGETLANAVRPKTSQDSGLGLSEEHTVVDPGQPQMASLSGKRSYRQPVQYDTSRPPHLHLSQQEHKPADPHSPHTFASSPFIYQQTPSLDVPRKYSDEIQVPRTTSTSPESLSPPHSPHSFGNSDDFEKFYDLFYKPTQASGHQSVLSETGGASASGAPFGSRRRTGSGLTSLARQLSQEFDRLALEREGSQYSRSTVELQGSIGRRPTDSTLEFVFEETSPPESSATGQSPPSGHSRFSPFQPSSVHIPEDVESSRASSPLEPDGDETELFHVGVVESVSTPPAVASDHRSSYIGEVSSPNNHERPQEAQELAPISPQPRINSGLQPPSADPTRSSYMTTSTASRMSNLSDFPAPPPHLNGHTSLLTSYFDEAHSLSEAQATESQYTTAPSKTPSFNDSDDDDTHNRRLTFGGEQEIEELVAALSSHSHSTAGHSYP</sequence>
<feature type="region of interest" description="Disordered" evidence="1">
    <location>
        <begin position="962"/>
        <end position="1033"/>
    </location>
</feature>
<evidence type="ECO:0000256" key="1">
    <source>
        <dbReference type="SAM" id="MobiDB-lite"/>
    </source>
</evidence>
<feature type="region of interest" description="Disordered" evidence="1">
    <location>
        <begin position="298"/>
        <end position="379"/>
    </location>
</feature>
<feature type="region of interest" description="Disordered" evidence="1">
    <location>
        <begin position="478"/>
        <end position="507"/>
    </location>
</feature>